<dbReference type="Pfam" id="PF02371">
    <property type="entry name" value="Transposase_20"/>
    <property type="match status" value="1"/>
</dbReference>
<dbReference type="InterPro" id="IPR003346">
    <property type="entry name" value="Transposase_20"/>
</dbReference>
<evidence type="ECO:0000313" key="2">
    <source>
        <dbReference type="EMBL" id="GLS88954.1"/>
    </source>
</evidence>
<dbReference type="PANTHER" id="PTHR33055:SF3">
    <property type="entry name" value="PUTATIVE TRANSPOSASE FOR IS117-RELATED"/>
    <property type="match status" value="1"/>
</dbReference>
<evidence type="ECO:0000259" key="1">
    <source>
        <dbReference type="Pfam" id="PF02371"/>
    </source>
</evidence>
<protein>
    <recommendedName>
        <fullName evidence="1">Transposase IS116/IS110/IS902 C-terminal domain-containing protein</fullName>
    </recommendedName>
</protein>
<proteinExistence type="predicted"/>
<gene>
    <name evidence="2" type="ORF">GCM10007916_00210</name>
</gene>
<name>A0ABQ6DV16_9GAMM</name>
<comment type="caution">
    <text evidence="2">The sequence shown here is derived from an EMBL/GenBank/DDBJ whole genome shotgun (WGS) entry which is preliminary data.</text>
</comment>
<accession>A0ABQ6DV16</accession>
<reference evidence="3" key="1">
    <citation type="journal article" date="2019" name="Int. J. Syst. Evol. Microbiol.">
        <title>The Global Catalogue of Microorganisms (GCM) 10K type strain sequencing project: providing services to taxonomists for standard genome sequencing and annotation.</title>
        <authorList>
            <consortium name="The Broad Institute Genomics Platform"/>
            <consortium name="The Broad Institute Genome Sequencing Center for Infectious Disease"/>
            <person name="Wu L."/>
            <person name="Ma J."/>
        </authorList>
    </citation>
    <scope>NUCLEOTIDE SEQUENCE [LARGE SCALE GENOMIC DNA]</scope>
    <source>
        <strain evidence="3">NBRC 103166</strain>
    </source>
</reference>
<organism evidence="2 3">
    <name type="scientific">Psychromonas marina</name>
    <dbReference type="NCBI Taxonomy" id="88364"/>
    <lineage>
        <taxon>Bacteria</taxon>
        <taxon>Pseudomonadati</taxon>
        <taxon>Pseudomonadota</taxon>
        <taxon>Gammaproteobacteria</taxon>
        <taxon>Alteromonadales</taxon>
        <taxon>Psychromonadaceae</taxon>
        <taxon>Psychromonas</taxon>
    </lineage>
</organism>
<dbReference type="PANTHER" id="PTHR33055">
    <property type="entry name" value="TRANSPOSASE FOR INSERTION SEQUENCE ELEMENT IS1111A"/>
    <property type="match status" value="1"/>
</dbReference>
<dbReference type="InterPro" id="IPR047650">
    <property type="entry name" value="Transpos_IS110"/>
</dbReference>
<evidence type="ECO:0000313" key="3">
    <source>
        <dbReference type="Proteomes" id="UP001157353"/>
    </source>
</evidence>
<dbReference type="EMBL" id="BSPQ01000001">
    <property type="protein sequence ID" value="GLS88954.1"/>
    <property type="molecule type" value="Genomic_DNA"/>
</dbReference>
<keyword evidence="3" id="KW-1185">Reference proteome</keyword>
<dbReference type="Proteomes" id="UP001157353">
    <property type="component" value="Unassembled WGS sequence"/>
</dbReference>
<sequence length="201" mass="22277">MLYEYGIVSTVGVKGLTKTVLETLDETSLLPECLRSTVNQLWITYLNLKAELALLTKTKNGLVRQLQPCKALMDLEGVAEVCACMLYSSIGDGKQFKNGREASAFVGLTPKQHSSGGKVFMTGIDRTGGIKELRAALYQGALSYICRLPDKPKTAKQVWLIKLVERAGIKRTCIALANKTVRTAWAMLRYENKYEQQLLAI</sequence>
<feature type="domain" description="Transposase IS116/IS110/IS902 C-terminal" evidence="1">
    <location>
        <begin position="69"/>
        <end position="148"/>
    </location>
</feature>